<feature type="compositionally biased region" description="Polar residues" evidence="1">
    <location>
        <begin position="82"/>
        <end position="108"/>
    </location>
</feature>
<keyword evidence="3" id="KW-1185">Reference proteome</keyword>
<feature type="region of interest" description="Disordered" evidence="1">
    <location>
        <begin position="71"/>
        <end position="111"/>
    </location>
</feature>
<name>A0A2Z7BDJ7_9LAMI</name>
<organism evidence="2 3">
    <name type="scientific">Dorcoceras hygrometricum</name>
    <dbReference type="NCBI Taxonomy" id="472368"/>
    <lineage>
        <taxon>Eukaryota</taxon>
        <taxon>Viridiplantae</taxon>
        <taxon>Streptophyta</taxon>
        <taxon>Embryophyta</taxon>
        <taxon>Tracheophyta</taxon>
        <taxon>Spermatophyta</taxon>
        <taxon>Magnoliopsida</taxon>
        <taxon>eudicotyledons</taxon>
        <taxon>Gunneridae</taxon>
        <taxon>Pentapetalae</taxon>
        <taxon>asterids</taxon>
        <taxon>lamiids</taxon>
        <taxon>Lamiales</taxon>
        <taxon>Gesneriaceae</taxon>
        <taxon>Didymocarpoideae</taxon>
        <taxon>Trichosporeae</taxon>
        <taxon>Loxocarpinae</taxon>
        <taxon>Dorcoceras</taxon>
    </lineage>
</organism>
<evidence type="ECO:0000256" key="1">
    <source>
        <dbReference type="SAM" id="MobiDB-lite"/>
    </source>
</evidence>
<evidence type="ECO:0000313" key="2">
    <source>
        <dbReference type="EMBL" id="KZV32300.1"/>
    </source>
</evidence>
<accession>A0A2Z7BDJ7</accession>
<dbReference type="AlphaFoldDB" id="A0A2Z7BDJ7"/>
<protein>
    <submittedName>
        <fullName evidence="2">Uncharacterized protein</fullName>
    </submittedName>
</protein>
<dbReference type="EMBL" id="KV006889">
    <property type="protein sequence ID" value="KZV32300.1"/>
    <property type="molecule type" value="Genomic_DNA"/>
</dbReference>
<reference evidence="2 3" key="1">
    <citation type="journal article" date="2015" name="Proc. Natl. Acad. Sci. U.S.A.">
        <title>The resurrection genome of Boea hygrometrica: A blueprint for survival of dehydration.</title>
        <authorList>
            <person name="Xiao L."/>
            <person name="Yang G."/>
            <person name="Zhang L."/>
            <person name="Yang X."/>
            <person name="Zhao S."/>
            <person name="Ji Z."/>
            <person name="Zhou Q."/>
            <person name="Hu M."/>
            <person name="Wang Y."/>
            <person name="Chen M."/>
            <person name="Xu Y."/>
            <person name="Jin H."/>
            <person name="Xiao X."/>
            <person name="Hu G."/>
            <person name="Bao F."/>
            <person name="Hu Y."/>
            <person name="Wan P."/>
            <person name="Li L."/>
            <person name="Deng X."/>
            <person name="Kuang T."/>
            <person name="Xiang C."/>
            <person name="Zhu J.K."/>
            <person name="Oliver M.J."/>
            <person name="He Y."/>
        </authorList>
    </citation>
    <scope>NUCLEOTIDE SEQUENCE [LARGE SCALE GENOMIC DNA]</scope>
    <source>
        <strain evidence="3">cv. XS01</strain>
    </source>
</reference>
<evidence type="ECO:0000313" key="3">
    <source>
        <dbReference type="Proteomes" id="UP000250235"/>
    </source>
</evidence>
<sequence>MQRHTDYGFLPKTQPDLNPAVHVSPYQRTKYNVTRIIVPFRIVDITSGPDLNHTYSYTSIIRLGLAAGDTPDAPYNRLGTRGPSSTRQTPNYSTQLRRQQGGSQSNPQLPDVPELLDVMVFARRLR</sequence>
<gene>
    <name evidence="2" type="ORF">F511_19146</name>
</gene>
<proteinExistence type="predicted"/>
<dbReference type="Proteomes" id="UP000250235">
    <property type="component" value="Unassembled WGS sequence"/>
</dbReference>